<comment type="caution">
    <text evidence="2">The sequence shown here is derived from an EMBL/GenBank/DDBJ whole genome shotgun (WGS) entry which is preliminary data.</text>
</comment>
<dbReference type="AlphaFoldDB" id="X6PBK1"/>
<evidence type="ECO:0000313" key="3">
    <source>
        <dbReference type="Proteomes" id="UP000023152"/>
    </source>
</evidence>
<name>X6PBK1_RETFI</name>
<feature type="transmembrane region" description="Helical" evidence="1">
    <location>
        <begin position="201"/>
        <end position="220"/>
    </location>
</feature>
<keyword evidence="1" id="KW-0472">Membrane</keyword>
<proteinExistence type="predicted"/>
<evidence type="ECO:0000313" key="2">
    <source>
        <dbReference type="EMBL" id="ETO35429.1"/>
    </source>
</evidence>
<reference evidence="2 3" key="1">
    <citation type="journal article" date="2013" name="Curr. Biol.">
        <title>The Genome of the Foraminiferan Reticulomyxa filosa.</title>
        <authorList>
            <person name="Glockner G."/>
            <person name="Hulsmann N."/>
            <person name="Schleicher M."/>
            <person name="Noegel A.A."/>
            <person name="Eichinger L."/>
            <person name="Gallinger C."/>
            <person name="Pawlowski J."/>
            <person name="Sierra R."/>
            <person name="Euteneuer U."/>
            <person name="Pillet L."/>
            <person name="Moustafa A."/>
            <person name="Platzer M."/>
            <person name="Groth M."/>
            <person name="Szafranski K."/>
            <person name="Schliwa M."/>
        </authorList>
    </citation>
    <scope>NUCLEOTIDE SEQUENCE [LARGE SCALE GENOMIC DNA]</scope>
</reference>
<evidence type="ECO:0000256" key="1">
    <source>
        <dbReference type="SAM" id="Phobius"/>
    </source>
</evidence>
<organism evidence="2 3">
    <name type="scientific">Reticulomyxa filosa</name>
    <dbReference type="NCBI Taxonomy" id="46433"/>
    <lineage>
        <taxon>Eukaryota</taxon>
        <taxon>Sar</taxon>
        <taxon>Rhizaria</taxon>
        <taxon>Retaria</taxon>
        <taxon>Foraminifera</taxon>
        <taxon>Monothalamids</taxon>
        <taxon>Reticulomyxidae</taxon>
        <taxon>Reticulomyxa</taxon>
    </lineage>
</organism>
<dbReference type="EMBL" id="ASPP01001603">
    <property type="protein sequence ID" value="ETO35429.1"/>
    <property type="molecule type" value="Genomic_DNA"/>
</dbReference>
<keyword evidence="1" id="KW-1133">Transmembrane helix</keyword>
<gene>
    <name evidence="2" type="ORF">RFI_01634</name>
</gene>
<keyword evidence="3" id="KW-1185">Reference proteome</keyword>
<protein>
    <submittedName>
        <fullName evidence="2">Uncharacterized protein</fullName>
    </submittedName>
</protein>
<dbReference type="Proteomes" id="UP000023152">
    <property type="component" value="Unassembled WGS sequence"/>
</dbReference>
<accession>X6PBK1</accession>
<keyword evidence="1" id="KW-0812">Transmembrane</keyword>
<sequence length="419" mass="47826">MYRTISDRSSIRDGVVQIQVHFEEFIDDNPVVVDVSQINDASVGHFIEISLQKWQKKHPTRVLKGKSQEDYDMYPWEDEMIEKDTPKFSKAQQITEIGTDAVALCFNEKGRIQGGLTSISGFMAKQLSAEEEIKSADSMVRFRTQTLERLESAHGEKKSFIRVHVPGPSKESHVLPIDMESTALTLRDLCYMLNKKKQVHFFFFIGSPFFFLKLIIHLKIVCNIFSQGVHFHPQYFDFFYQGETREGEPLSISTKVLDLREQNLIILPKRIGNNDPNRDEAFQFPLVRLANEYTEWRCNKKKSGSEKGRILGVDRYRITKQAVSSLETPNDSALKKAAAVGGFFTGVKEKLGQATHVPIDISTVQAVRTVPDEPTHCKLTYTHPKEGTTTHRYEMQSKSDCLAFVEKVNFLVALSKLRP</sequence>